<keyword evidence="3 6" id="KW-0812">Transmembrane</keyword>
<keyword evidence="5 6" id="KW-0472">Membrane</keyword>
<dbReference type="EMBL" id="BLRY01000006">
    <property type="protein sequence ID" value="GFP26808.1"/>
    <property type="molecule type" value="Genomic_DNA"/>
</dbReference>
<dbReference type="RefSeq" id="WP_176229934.1">
    <property type="nucleotide sequence ID" value="NZ_BLRY01000006.1"/>
</dbReference>
<comment type="subcellular location">
    <subcellularLocation>
        <location evidence="1">Cell membrane</location>
        <topology evidence="1">Multi-pass membrane protein</topology>
    </subcellularLocation>
</comment>
<sequence length="276" mass="31024">MILSVGFGLITFLFIYLALSKSKIESLMEIRRKPLRRGGLLAKVLPKDRQDQLGLALEVLDGLKVAGIKITTIVDLYLFKVTLATVPLVVVGLLDFWSETNLIIFYLVGPIVGWILPSFLLEKKIESRRKEILLELPDVVDLLSSLMEAGLSFDGAVDYLTKHYSGLVSDLFKKANFHIAVGKARREAFLSIAQASFTEELAVVMRVIFQAEVNGNPIKEVLKGLAKMQRENQFNSTRRRAEKLGAKMTLVTFAFFLPPMFLIYIMPFLPNLLAIF</sequence>
<evidence type="ECO:0000256" key="1">
    <source>
        <dbReference type="ARBA" id="ARBA00004651"/>
    </source>
</evidence>
<evidence type="ECO:0000313" key="8">
    <source>
        <dbReference type="EMBL" id="GFP26808.1"/>
    </source>
</evidence>
<accession>A0A6V8QBS4</accession>
<keyword evidence="4 6" id="KW-1133">Transmembrane helix</keyword>
<feature type="transmembrane region" description="Helical" evidence="6">
    <location>
        <begin position="77"/>
        <end position="97"/>
    </location>
</feature>
<evidence type="ECO:0000313" key="9">
    <source>
        <dbReference type="EMBL" id="GFP35311.1"/>
    </source>
</evidence>
<proteinExistence type="predicted"/>
<dbReference type="Proteomes" id="UP000576480">
    <property type="component" value="Unassembled WGS sequence"/>
</dbReference>
<dbReference type="Proteomes" id="UP000591948">
    <property type="component" value="Unassembled WGS sequence"/>
</dbReference>
<evidence type="ECO:0000256" key="6">
    <source>
        <dbReference type="SAM" id="Phobius"/>
    </source>
</evidence>
<dbReference type="PANTHER" id="PTHR35007:SF2">
    <property type="entry name" value="PILUS ASSEMBLE PROTEIN"/>
    <property type="match status" value="1"/>
</dbReference>
<feature type="transmembrane region" description="Helical" evidence="6">
    <location>
        <begin position="103"/>
        <end position="121"/>
    </location>
</feature>
<protein>
    <recommendedName>
        <fullName evidence="7">Type II secretion system protein GspF domain-containing protein</fullName>
    </recommendedName>
</protein>
<evidence type="ECO:0000313" key="10">
    <source>
        <dbReference type="Proteomes" id="UP000576480"/>
    </source>
</evidence>
<dbReference type="GO" id="GO:0005886">
    <property type="term" value="C:plasma membrane"/>
    <property type="evidence" value="ECO:0007669"/>
    <property type="project" value="UniProtKB-SubCell"/>
</dbReference>
<feature type="transmembrane region" description="Helical" evidence="6">
    <location>
        <begin position="248"/>
        <end position="269"/>
    </location>
</feature>
<evidence type="ECO:0000256" key="5">
    <source>
        <dbReference type="ARBA" id="ARBA00023136"/>
    </source>
</evidence>
<dbReference type="InterPro" id="IPR018076">
    <property type="entry name" value="T2SS_GspF_dom"/>
</dbReference>
<organism evidence="9 10">
    <name type="scientific">Candidatus Hakubella thermalkaliphila</name>
    <dbReference type="NCBI Taxonomy" id="2754717"/>
    <lineage>
        <taxon>Bacteria</taxon>
        <taxon>Bacillati</taxon>
        <taxon>Actinomycetota</taxon>
        <taxon>Actinomycetota incertae sedis</taxon>
        <taxon>Candidatus Hakubellales</taxon>
        <taxon>Candidatus Hakubellaceae</taxon>
        <taxon>Candidatus Hakubella</taxon>
    </lineage>
</organism>
<keyword evidence="11" id="KW-1185">Reference proteome</keyword>
<evidence type="ECO:0000256" key="2">
    <source>
        <dbReference type="ARBA" id="ARBA00022475"/>
    </source>
</evidence>
<gene>
    <name evidence="8" type="ORF">HKBW3S33_00222</name>
    <name evidence="9" type="ORF">HKBW3S43_01103</name>
</gene>
<dbReference type="Pfam" id="PF00482">
    <property type="entry name" value="T2SSF"/>
    <property type="match status" value="1"/>
</dbReference>
<evidence type="ECO:0000256" key="3">
    <source>
        <dbReference type="ARBA" id="ARBA00022692"/>
    </source>
</evidence>
<evidence type="ECO:0000313" key="11">
    <source>
        <dbReference type="Proteomes" id="UP000591948"/>
    </source>
</evidence>
<evidence type="ECO:0000259" key="7">
    <source>
        <dbReference type="Pfam" id="PF00482"/>
    </source>
</evidence>
<dbReference type="EMBL" id="BLSB01000080">
    <property type="protein sequence ID" value="GFP35311.1"/>
    <property type="molecule type" value="Genomic_DNA"/>
</dbReference>
<name>A0A6V8QBS4_9ACTN</name>
<feature type="domain" description="Type II secretion system protein GspF" evidence="7">
    <location>
        <begin position="141"/>
        <end position="265"/>
    </location>
</feature>
<feature type="transmembrane region" description="Helical" evidence="6">
    <location>
        <begin position="6"/>
        <end position="24"/>
    </location>
</feature>
<dbReference type="AlphaFoldDB" id="A0A6V8QBS4"/>
<reference evidence="10 11" key="1">
    <citation type="journal article" date="2020" name="Front. Microbiol.">
        <title>Single-cell genomics of novel Actinobacteria with the Wood-Ljungdahl pathway discovered in a serpentinizing system.</title>
        <authorList>
            <person name="Merino N."/>
            <person name="Kawai M."/>
            <person name="Boyd E.S."/>
            <person name="Colman D.R."/>
            <person name="McGlynn S.E."/>
            <person name="Nealson K.H."/>
            <person name="Kurokawa K."/>
            <person name="Hongoh Y."/>
        </authorList>
    </citation>
    <scope>NUCLEOTIDE SEQUENCE [LARGE SCALE GENOMIC DNA]</scope>
    <source>
        <strain evidence="8 11">S33</strain>
        <strain evidence="9 10">S43</strain>
    </source>
</reference>
<dbReference type="PANTHER" id="PTHR35007">
    <property type="entry name" value="INTEGRAL MEMBRANE PROTEIN-RELATED"/>
    <property type="match status" value="1"/>
</dbReference>
<evidence type="ECO:0000256" key="4">
    <source>
        <dbReference type="ARBA" id="ARBA00022989"/>
    </source>
</evidence>
<keyword evidence="2" id="KW-1003">Cell membrane</keyword>
<comment type="caution">
    <text evidence="9">The sequence shown here is derived from an EMBL/GenBank/DDBJ whole genome shotgun (WGS) entry which is preliminary data.</text>
</comment>